<organism evidence="8">
    <name type="scientific">Aureococcus anophagefferens</name>
    <name type="common">Harmful bloom alga</name>
    <dbReference type="NCBI Taxonomy" id="44056"/>
    <lineage>
        <taxon>Eukaryota</taxon>
        <taxon>Sar</taxon>
        <taxon>Stramenopiles</taxon>
        <taxon>Ochrophyta</taxon>
        <taxon>Pelagophyceae</taxon>
        <taxon>Pelagomonadales</taxon>
        <taxon>Pelagomonadaceae</taxon>
        <taxon>Aureococcus</taxon>
    </lineage>
</organism>
<dbReference type="SUPFAM" id="SSF144232">
    <property type="entry name" value="HIT/MYND zinc finger-like"/>
    <property type="match status" value="1"/>
</dbReference>
<accession>F0YAX2</accession>
<sequence>MPTPSPAIGPRPPTTKPPPSEATTATPPPLPRPALVCEKCPVERPFERPVEQSSARRCARCQSTETAATLKCSRCRSAWYCSRSCQRSDWKAHKATCEPGLELEPLADFSRAAPTCAACGGAACGPDERLGPWDRYRECCGAFLCEGCEFGDGSRKRAGPVPAAADACPRCGAAAAATAAAAVARCRGRAGAGQQDARFVLGMTLLRGLKGRRAQPSRGGAALLELARAADDGDPRTAWVGAANYEVARAYRDKLLVPASTKVAPFLRQAAACGHVRALLELAKMYDAGTEVRRDRKEYARLVELASASGFTEAKRCLSKLYIDGDVLERDREKAARLLGLERTAEMWKDGKGPEAPAFLFTSPAPDQAGRDLPKDEYDDAEMDAFFDGD</sequence>
<dbReference type="AlphaFoldDB" id="F0YAX2"/>
<evidence type="ECO:0000313" key="7">
    <source>
        <dbReference type="EMBL" id="EGB07806.1"/>
    </source>
</evidence>
<feature type="domain" description="MYND-type" evidence="6">
    <location>
        <begin position="58"/>
        <end position="97"/>
    </location>
</feature>
<dbReference type="Proteomes" id="UP000002729">
    <property type="component" value="Unassembled WGS sequence"/>
</dbReference>
<evidence type="ECO:0000259" key="6">
    <source>
        <dbReference type="PROSITE" id="PS50865"/>
    </source>
</evidence>
<dbReference type="PROSITE" id="PS50865">
    <property type="entry name" value="ZF_MYND_2"/>
    <property type="match status" value="1"/>
</dbReference>
<keyword evidence="8" id="KW-1185">Reference proteome</keyword>
<keyword evidence="1" id="KW-0479">Metal-binding</keyword>
<reference evidence="7 8" key="1">
    <citation type="journal article" date="2011" name="Proc. Natl. Acad. Sci. U.S.A.">
        <title>Niche of harmful alga Aureococcus anophagefferens revealed through ecogenomics.</title>
        <authorList>
            <person name="Gobler C.J."/>
            <person name="Berry D.L."/>
            <person name="Dyhrman S.T."/>
            <person name="Wilhelm S.W."/>
            <person name="Salamov A."/>
            <person name="Lobanov A.V."/>
            <person name="Zhang Y."/>
            <person name="Collier J.L."/>
            <person name="Wurch L.L."/>
            <person name="Kustka A.B."/>
            <person name="Dill B.D."/>
            <person name="Shah M."/>
            <person name="VerBerkmoes N.C."/>
            <person name="Kuo A."/>
            <person name="Terry A."/>
            <person name="Pangilinan J."/>
            <person name="Lindquist E.A."/>
            <person name="Lucas S."/>
            <person name="Paulsen I.T."/>
            <person name="Hattenrath-Lehmann T.K."/>
            <person name="Talmage S.C."/>
            <person name="Walker E.A."/>
            <person name="Koch F."/>
            <person name="Burson A.M."/>
            <person name="Marcoval M.A."/>
            <person name="Tang Y.Z."/>
            <person name="Lecleir G.R."/>
            <person name="Coyne K.J."/>
            <person name="Berg G.M."/>
            <person name="Bertrand E.M."/>
            <person name="Saito M.A."/>
            <person name="Gladyshev V.N."/>
            <person name="Grigoriev I.V."/>
        </authorList>
    </citation>
    <scope>NUCLEOTIDE SEQUENCE [LARGE SCALE GENOMIC DNA]</scope>
    <source>
        <strain evidence="8">CCMP 1984</strain>
    </source>
</reference>
<dbReference type="Gene3D" id="6.10.140.2220">
    <property type="match status" value="1"/>
</dbReference>
<evidence type="ECO:0000256" key="3">
    <source>
        <dbReference type="ARBA" id="ARBA00022833"/>
    </source>
</evidence>
<evidence type="ECO:0000313" key="8">
    <source>
        <dbReference type="Proteomes" id="UP000002729"/>
    </source>
</evidence>
<evidence type="ECO:0000256" key="5">
    <source>
        <dbReference type="SAM" id="MobiDB-lite"/>
    </source>
</evidence>
<evidence type="ECO:0000256" key="1">
    <source>
        <dbReference type="ARBA" id="ARBA00022723"/>
    </source>
</evidence>
<evidence type="ECO:0000256" key="2">
    <source>
        <dbReference type="ARBA" id="ARBA00022771"/>
    </source>
</evidence>
<dbReference type="KEGG" id="aaf:AURANDRAFT_64602"/>
<dbReference type="InParanoid" id="F0YAX2"/>
<dbReference type="EMBL" id="GL833130">
    <property type="protein sequence ID" value="EGB07806.1"/>
    <property type="molecule type" value="Genomic_DNA"/>
</dbReference>
<evidence type="ECO:0000256" key="4">
    <source>
        <dbReference type="PROSITE-ProRule" id="PRU00134"/>
    </source>
</evidence>
<dbReference type="GeneID" id="20224916"/>
<dbReference type="OMA" id="YGILESC"/>
<dbReference type="Pfam" id="PF01753">
    <property type="entry name" value="zf-MYND"/>
    <property type="match status" value="1"/>
</dbReference>
<dbReference type="PROSITE" id="PS01360">
    <property type="entry name" value="ZF_MYND_1"/>
    <property type="match status" value="1"/>
</dbReference>
<dbReference type="OrthoDB" id="188436at2759"/>
<feature type="region of interest" description="Disordered" evidence="5">
    <location>
        <begin position="1"/>
        <end position="33"/>
    </location>
</feature>
<name>F0YAX2_AURAN</name>
<dbReference type="GO" id="GO:0008270">
    <property type="term" value="F:zinc ion binding"/>
    <property type="evidence" value="ECO:0007669"/>
    <property type="project" value="UniProtKB-KW"/>
</dbReference>
<dbReference type="Gene3D" id="1.25.40.10">
    <property type="entry name" value="Tetratricopeptide repeat domain"/>
    <property type="match status" value="1"/>
</dbReference>
<keyword evidence="2 4" id="KW-0863">Zinc-finger</keyword>
<protein>
    <recommendedName>
        <fullName evidence="6">MYND-type domain-containing protein</fullName>
    </recommendedName>
</protein>
<dbReference type="SUPFAM" id="SSF81901">
    <property type="entry name" value="HCP-like"/>
    <property type="match status" value="1"/>
</dbReference>
<dbReference type="InterPro" id="IPR011990">
    <property type="entry name" value="TPR-like_helical_dom_sf"/>
</dbReference>
<proteinExistence type="predicted"/>
<gene>
    <name evidence="7" type="ORF">AURANDRAFT_64602</name>
</gene>
<feature type="compositionally biased region" description="Pro residues" evidence="5">
    <location>
        <begin position="1"/>
        <end position="32"/>
    </location>
</feature>
<keyword evidence="3" id="KW-0862">Zinc</keyword>
<feature type="region of interest" description="Disordered" evidence="5">
    <location>
        <begin position="349"/>
        <end position="376"/>
    </location>
</feature>
<dbReference type="RefSeq" id="XP_009037786.1">
    <property type="nucleotide sequence ID" value="XM_009039538.1"/>
</dbReference>
<dbReference type="InterPro" id="IPR002893">
    <property type="entry name" value="Znf_MYND"/>
</dbReference>